<gene>
    <name evidence="1" type="ORF">BU23DRAFT_548474</name>
</gene>
<name>A0A6A5VSI1_9PLEO</name>
<keyword evidence="2" id="KW-1185">Reference proteome</keyword>
<dbReference type="EMBL" id="ML976656">
    <property type="protein sequence ID" value="KAF1980314.1"/>
    <property type="molecule type" value="Genomic_DNA"/>
</dbReference>
<evidence type="ECO:0000313" key="2">
    <source>
        <dbReference type="Proteomes" id="UP000800036"/>
    </source>
</evidence>
<dbReference type="AlphaFoldDB" id="A0A6A5VSI1"/>
<protein>
    <submittedName>
        <fullName evidence="1">Uncharacterized protein</fullName>
    </submittedName>
</protein>
<reference evidence="1" key="1">
    <citation type="journal article" date="2020" name="Stud. Mycol.">
        <title>101 Dothideomycetes genomes: a test case for predicting lifestyles and emergence of pathogens.</title>
        <authorList>
            <person name="Haridas S."/>
            <person name="Albert R."/>
            <person name="Binder M."/>
            <person name="Bloem J."/>
            <person name="Labutti K."/>
            <person name="Salamov A."/>
            <person name="Andreopoulos B."/>
            <person name="Baker S."/>
            <person name="Barry K."/>
            <person name="Bills G."/>
            <person name="Bluhm B."/>
            <person name="Cannon C."/>
            <person name="Castanera R."/>
            <person name="Culley D."/>
            <person name="Daum C."/>
            <person name="Ezra D."/>
            <person name="Gonzalez J."/>
            <person name="Henrissat B."/>
            <person name="Kuo A."/>
            <person name="Liang C."/>
            <person name="Lipzen A."/>
            <person name="Lutzoni F."/>
            <person name="Magnuson J."/>
            <person name="Mondo S."/>
            <person name="Nolan M."/>
            <person name="Ohm R."/>
            <person name="Pangilinan J."/>
            <person name="Park H.-J."/>
            <person name="Ramirez L."/>
            <person name="Alfaro M."/>
            <person name="Sun H."/>
            <person name="Tritt A."/>
            <person name="Yoshinaga Y."/>
            <person name="Zwiers L.-H."/>
            <person name="Turgeon B."/>
            <person name="Goodwin S."/>
            <person name="Spatafora J."/>
            <person name="Crous P."/>
            <person name="Grigoriev I."/>
        </authorList>
    </citation>
    <scope>NUCLEOTIDE SEQUENCE</scope>
    <source>
        <strain evidence="1">CBS 107.79</strain>
    </source>
</reference>
<organism evidence="1 2">
    <name type="scientific">Bimuria novae-zelandiae CBS 107.79</name>
    <dbReference type="NCBI Taxonomy" id="1447943"/>
    <lineage>
        <taxon>Eukaryota</taxon>
        <taxon>Fungi</taxon>
        <taxon>Dikarya</taxon>
        <taxon>Ascomycota</taxon>
        <taxon>Pezizomycotina</taxon>
        <taxon>Dothideomycetes</taxon>
        <taxon>Pleosporomycetidae</taxon>
        <taxon>Pleosporales</taxon>
        <taxon>Massarineae</taxon>
        <taxon>Didymosphaeriaceae</taxon>
        <taxon>Bimuria</taxon>
    </lineage>
</organism>
<dbReference type="Proteomes" id="UP000800036">
    <property type="component" value="Unassembled WGS sequence"/>
</dbReference>
<dbReference type="OrthoDB" id="3774940at2759"/>
<evidence type="ECO:0000313" key="1">
    <source>
        <dbReference type="EMBL" id="KAF1980314.1"/>
    </source>
</evidence>
<sequence length="59" mass="6906">MTEADSLVTKSTVVLNRPADGTKWLFLRKDSAERNQLWQYVQVRRQAKVETRILREGES</sequence>
<proteinExistence type="predicted"/>
<accession>A0A6A5VSI1</accession>